<protein>
    <submittedName>
        <fullName evidence="2">GNAT family N-acetyltransferase</fullName>
    </submittedName>
</protein>
<dbReference type="Gene3D" id="3.40.630.30">
    <property type="match status" value="1"/>
</dbReference>
<reference evidence="2" key="1">
    <citation type="submission" date="2024-06" db="EMBL/GenBank/DDBJ databases">
        <title>Draft Genome Sequence of Deinococcus sonorensis Type Strain KR-87, a Biofilm Producing Representative of the Genus Deinococcus.</title>
        <authorList>
            <person name="Boren L.S."/>
            <person name="Grosso R.A."/>
            <person name="Hugenberg-Cox A.N."/>
            <person name="Hill J.T.E."/>
            <person name="Albert C.M."/>
            <person name="Tuohy J.M."/>
        </authorList>
    </citation>
    <scope>NUCLEOTIDE SEQUENCE</scope>
    <source>
        <strain evidence="2">KR-87</strain>
        <plasmid evidence="2">pDson03</plasmid>
    </source>
</reference>
<evidence type="ECO:0000259" key="1">
    <source>
        <dbReference type="PROSITE" id="PS51186"/>
    </source>
</evidence>
<evidence type="ECO:0000313" key="2">
    <source>
        <dbReference type="EMBL" id="XBV83972.1"/>
    </source>
</evidence>
<dbReference type="Pfam" id="PF00583">
    <property type="entry name" value="Acetyltransf_1"/>
    <property type="match status" value="1"/>
</dbReference>
<geneLocation type="plasmid" evidence="2">
    <name>pDson03</name>
</geneLocation>
<dbReference type="SUPFAM" id="SSF55729">
    <property type="entry name" value="Acyl-CoA N-acyltransferases (Nat)"/>
    <property type="match status" value="1"/>
</dbReference>
<sequence>MTTYTFDHATPATLEPYARFMEASANLAALQERLADGRLSYTHLRQMHSDRGLEGVWINGPGPVIVPRVRLELEAAGLHALAEHVMRAAPDKRVILTEGAAPLASAPWAAAGWTRDTHAVIAQTDLTARRWPLDPRVQERPVSDLLSGDLLALYAALVEVGTIGDTGEIDPAIAFAEDVQDEEQRLFVLVEHGTVLGAALLTPAPPGTRGIHLLGIRPDRRGAGLGRALHAHLLAVAAQTHQRHGGTTEWDNHAMRRIFERNGAVLREQQQFIRGV</sequence>
<dbReference type="RefSeq" id="WP_350241881.1">
    <property type="nucleotide sequence ID" value="NZ_CP158298.1"/>
</dbReference>
<dbReference type="PROSITE" id="PS51186">
    <property type="entry name" value="GNAT"/>
    <property type="match status" value="1"/>
</dbReference>
<proteinExistence type="predicted"/>
<dbReference type="GO" id="GO:0016747">
    <property type="term" value="F:acyltransferase activity, transferring groups other than amino-acyl groups"/>
    <property type="evidence" value="ECO:0007669"/>
    <property type="project" value="InterPro"/>
</dbReference>
<organism evidence="2">
    <name type="scientific">Deinococcus sonorensis KR-87</name>
    <dbReference type="NCBI Taxonomy" id="694439"/>
    <lineage>
        <taxon>Bacteria</taxon>
        <taxon>Thermotogati</taxon>
        <taxon>Deinococcota</taxon>
        <taxon>Deinococci</taxon>
        <taxon>Deinococcales</taxon>
        <taxon>Deinococcaceae</taxon>
        <taxon>Deinococcus</taxon>
    </lineage>
</organism>
<dbReference type="CDD" id="cd04301">
    <property type="entry name" value="NAT_SF"/>
    <property type="match status" value="1"/>
</dbReference>
<name>A0AAU7U619_9DEIO</name>
<feature type="domain" description="N-acetyltransferase" evidence="1">
    <location>
        <begin position="140"/>
        <end position="276"/>
    </location>
</feature>
<keyword evidence="2" id="KW-0614">Plasmid</keyword>
<accession>A0AAU7U619</accession>
<dbReference type="InterPro" id="IPR000182">
    <property type="entry name" value="GNAT_dom"/>
</dbReference>
<dbReference type="AlphaFoldDB" id="A0AAU7U619"/>
<dbReference type="EMBL" id="CP158298">
    <property type="protein sequence ID" value="XBV83972.1"/>
    <property type="molecule type" value="Genomic_DNA"/>
</dbReference>
<gene>
    <name evidence="2" type="ORF">ABOD76_04585</name>
</gene>
<dbReference type="KEGG" id="dsc:ABOD76_04585"/>
<dbReference type="InterPro" id="IPR016181">
    <property type="entry name" value="Acyl_CoA_acyltransferase"/>
</dbReference>